<name>A0A2H3DEH3_ARMGA</name>
<keyword evidence="2" id="KW-1185">Reference proteome</keyword>
<dbReference type="AlphaFoldDB" id="A0A2H3DEH3"/>
<evidence type="ECO:0000313" key="2">
    <source>
        <dbReference type="Proteomes" id="UP000217790"/>
    </source>
</evidence>
<dbReference type="Proteomes" id="UP000217790">
    <property type="component" value="Unassembled WGS sequence"/>
</dbReference>
<accession>A0A2H3DEH3</accession>
<evidence type="ECO:0000313" key="1">
    <source>
        <dbReference type="EMBL" id="PBK87497.1"/>
    </source>
</evidence>
<sequence length="82" mass="9127">MPSSFMSNGHLLYSNCGSSMPGLRMLLSPYTRDMAQETWSAKRRQVANALSTIVSYLNNSTHTQHSYLPHLIAPSCDLRVPS</sequence>
<gene>
    <name evidence="1" type="ORF">ARMGADRAFT_456935</name>
</gene>
<dbReference type="InParanoid" id="A0A2H3DEH3"/>
<proteinExistence type="predicted"/>
<reference evidence="2" key="1">
    <citation type="journal article" date="2017" name="Nat. Ecol. Evol.">
        <title>Genome expansion and lineage-specific genetic innovations in the forest pathogenic fungi Armillaria.</title>
        <authorList>
            <person name="Sipos G."/>
            <person name="Prasanna A.N."/>
            <person name="Walter M.C."/>
            <person name="O'Connor E."/>
            <person name="Balint B."/>
            <person name="Krizsan K."/>
            <person name="Kiss B."/>
            <person name="Hess J."/>
            <person name="Varga T."/>
            <person name="Slot J."/>
            <person name="Riley R."/>
            <person name="Boka B."/>
            <person name="Rigling D."/>
            <person name="Barry K."/>
            <person name="Lee J."/>
            <person name="Mihaltcheva S."/>
            <person name="LaButti K."/>
            <person name="Lipzen A."/>
            <person name="Waldron R."/>
            <person name="Moloney N.M."/>
            <person name="Sperisen C."/>
            <person name="Kredics L."/>
            <person name="Vagvoelgyi C."/>
            <person name="Patrignani A."/>
            <person name="Fitzpatrick D."/>
            <person name="Nagy I."/>
            <person name="Doyle S."/>
            <person name="Anderson J.B."/>
            <person name="Grigoriev I.V."/>
            <person name="Gueldener U."/>
            <person name="Muensterkoetter M."/>
            <person name="Nagy L.G."/>
        </authorList>
    </citation>
    <scope>NUCLEOTIDE SEQUENCE [LARGE SCALE GENOMIC DNA]</scope>
    <source>
        <strain evidence="2">Ar21-2</strain>
    </source>
</reference>
<organism evidence="1 2">
    <name type="scientific">Armillaria gallica</name>
    <name type="common">Bulbous honey fungus</name>
    <name type="synonym">Armillaria bulbosa</name>
    <dbReference type="NCBI Taxonomy" id="47427"/>
    <lineage>
        <taxon>Eukaryota</taxon>
        <taxon>Fungi</taxon>
        <taxon>Dikarya</taxon>
        <taxon>Basidiomycota</taxon>
        <taxon>Agaricomycotina</taxon>
        <taxon>Agaricomycetes</taxon>
        <taxon>Agaricomycetidae</taxon>
        <taxon>Agaricales</taxon>
        <taxon>Marasmiineae</taxon>
        <taxon>Physalacriaceae</taxon>
        <taxon>Armillaria</taxon>
    </lineage>
</organism>
<protein>
    <submittedName>
        <fullName evidence="1">Uncharacterized protein</fullName>
    </submittedName>
</protein>
<dbReference type="EMBL" id="KZ293678">
    <property type="protein sequence ID" value="PBK87497.1"/>
    <property type="molecule type" value="Genomic_DNA"/>
</dbReference>